<evidence type="ECO:0000256" key="1">
    <source>
        <dbReference type="SAM" id="SignalP"/>
    </source>
</evidence>
<gene>
    <name evidence="2" type="ORF">CCUR1050_LOCUS9877</name>
</gene>
<dbReference type="AlphaFoldDB" id="A0A7S0QGB2"/>
<organism evidence="2">
    <name type="scientific">Cryptomonas curvata</name>
    <dbReference type="NCBI Taxonomy" id="233186"/>
    <lineage>
        <taxon>Eukaryota</taxon>
        <taxon>Cryptophyceae</taxon>
        <taxon>Cryptomonadales</taxon>
        <taxon>Cryptomonadaceae</taxon>
        <taxon>Cryptomonas</taxon>
    </lineage>
</organism>
<proteinExistence type="predicted"/>
<reference evidence="2" key="1">
    <citation type="submission" date="2021-01" db="EMBL/GenBank/DDBJ databases">
        <authorList>
            <person name="Corre E."/>
            <person name="Pelletier E."/>
            <person name="Niang G."/>
            <person name="Scheremetjew M."/>
            <person name="Finn R."/>
            <person name="Kale V."/>
            <person name="Holt S."/>
            <person name="Cochrane G."/>
            <person name="Meng A."/>
            <person name="Brown T."/>
            <person name="Cohen L."/>
        </authorList>
    </citation>
    <scope>NUCLEOTIDE SEQUENCE</scope>
    <source>
        <strain evidence="2">CCAP979/52</strain>
    </source>
</reference>
<protein>
    <submittedName>
        <fullName evidence="2">Uncharacterized protein</fullName>
    </submittedName>
</protein>
<feature type="signal peptide" evidence="1">
    <location>
        <begin position="1"/>
        <end position="23"/>
    </location>
</feature>
<sequence>MIPSVSSVLQVILLQAFFHEILTTNAIRATRSSNIACLLNLRETATTEDRQPEFQLKRCISLSSDMNQGGQAQQSSLLGVSRPRPIYSPAHSPPPELTKIKRNGASIRIDNNVQPLLPNMVQPTISDQHVYTQLQTQLFPQMKF</sequence>
<keyword evidence="1" id="KW-0732">Signal</keyword>
<feature type="chain" id="PRO_5031242912" evidence="1">
    <location>
        <begin position="24"/>
        <end position="144"/>
    </location>
</feature>
<dbReference type="EMBL" id="HBEZ01017903">
    <property type="protein sequence ID" value="CAD8632197.1"/>
    <property type="molecule type" value="Transcribed_RNA"/>
</dbReference>
<accession>A0A7S0QGB2</accession>
<name>A0A7S0QGB2_9CRYP</name>
<evidence type="ECO:0000313" key="2">
    <source>
        <dbReference type="EMBL" id="CAD8632197.1"/>
    </source>
</evidence>